<feature type="domain" description="Teneurin-like YD-shell" evidence="4">
    <location>
        <begin position="1329"/>
        <end position="1628"/>
    </location>
</feature>
<comment type="caution">
    <text evidence="5">The sequence shown here is derived from an EMBL/GenBank/DDBJ whole genome shotgun (WGS) entry which is preliminary data.</text>
</comment>
<proteinExistence type="predicted"/>
<keyword evidence="6" id="KW-1185">Reference proteome</keyword>
<evidence type="ECO:0000256" key="1">
    <source>
        <dbReference type="ARBA" id="ARBA00022737"/>
    </source>
</evidence>
<accession>A0A132TXV0</accession>
<dbReference type="PATRIC" id="fig|483937.3.peg.1631"/>
<evidence type="ECO:0000259" key="3">
    <source>
        <dbReference type="Pfam" id="PF15633"/>
    </source>
</evidence>
<dbReference type="Gene3D" id="3.90.930.1">
    <property type="match status" value="1"/>
</dbReference>
<sequence length="1844" mass="204752">MKRQYPLNRWLAIILTIVLIGSGLPPLEGRASASASPSASKSATVPAPSVAPSVTPSSLFSSLSEPEPTPTPENPEDLAALSVEHPIADEVVSVSGEVYAQKDPGLLTILTLKSKIFHKKAQIQSGNAEKRSSQGLSRSIAKESSDLSQAEIEQLVQAGASKVDVYWLNFLVMGQTKWTPLELLKWKQEKNLPWEDIQKDIEKESGLDVGPSVEKDVYTEASSDAAWGKRSLVMSSVYGPEELAGSSVALLAQSSITAFDAAVSSVINDVIVRSQINQVQKPQYNDRNTSSEVVDPSSGSLNRKENLIHLPGVDGLDLDIGVKYNSNQGMSFIFHDNWNPNFQMWDRSYGYVRPMLGVGWSFQFPSLEVVTPTDIYYHEGTGNVYKLGEYDELSNYTHLMNYKGKDKRYVSEAWNNGQFTNGQVKSSGYVEYSDLKREYFSTSGDLIGIVDRFGNAITFNYTEGILSSIKDTTGRVVTFTIEPKVDGKIEIIVNDGNSEAQRVILKRKKVQANIESGVGIPALQTDVPVLSSITNQIGEETTFDYGNNMSMYSSYGFIFTSMLRKVTYPYNKSNTIYEYEPALRRLNSYENISEYRIKSRSDYTGSKAYQQINYSYIGDYTGNKPNEFPLNLPDDFRYSTATTVVSSSASNGLTTTNTFDKEGRVLRTETREPGGERKVTTNTAFHGLFTQLPTQTTVSEYSAQDSDATANHLYSETGYNEWGQVVSQTKPLTGEKYNNPVLKQRYTTTYQYEPRYHLISAVSSYQNESDATPATEQYTYTSEGRPATVTNALGEQTIYSYSYRNGSGGISQATAEKTSNGKTVAKTVTVFGAESRHAYPTEQQQCFNLGQPDQQVLKTQMSYEMGRGLLKSKTDGNLQTTQYEYDAAGRLKKETYPVRTNANGERYSEVIDYNYYNQTSVNFDAVNAGTFVLKVNTIKTVTNLSTHDAVITNSDALYNGLGLVLLEEHYDDNAGKWVYQQYHYDDMGRPVYSIDPAGNTLTVSYDAWGRQNRATNANGDLIVSDYSLKARTNTSYIQDKNTGEKLNYVQDTYDAWGNKISASTYKDWPTNQQQMTESYRYNIVGNVTGYTDPNHNVNEDGVTTTYAYDALGRLFAVKDALNQTTNYSYDGNGQVSKVTIQAKNGSPQTLNTKTYNELGLLKVKQDGASQNESYTYNRLGQLAAKTDRNGSTFGYTYDESGQLKKSTISGMINNVAQTQETNVIFGKDHPRNQVIQTLTNNVVTATQTQVMDSLGQVRSTFSVAGNHSAYIGNQRDVLGRMTQINDNYMGFYTNYQYNKQRLDKVQTNGSSTLTSDASANVQYSYLANDLVKSITYPTLTDGSILKTEYTYNKALGWTESMTNTKGSDVLLGYSYGYDNNGNRISVSEVRKGSSTAQTTRYTYDALNRLLSITRPDGGKTTYTYDVRGNRQTLSDNSSASLDTVDTSYTYDLQNILTSVTKGGSATSFKYYADGMRFMKMNGSTQTQVNYNLNGEVISQEKIVSGVFVDQANFVRGDRVLVKKDKKASKDYYYLYNGHGDVVQIVDTSGAVINNYTYDEWGNITSQVEGTSNPFKYTGEVYDPETGLYYLRARYYDPSMGRFLNEDTVEGQINNPLTQNLYTYVGNNPLKYTDPSGKCFWDACVLEGAAAAALVEGAIFVIGASSILIWNHSNAAPVEVPRTDAPKLTVIQGGKNNKSNSNQTRPLAPPVAQPKGKDDGNNKERIILYHYTDEAGYTGILDTRKINPSIAGGRRGDARYGSGVYLTDIAPNSMSYEDLSVKLYGKNNKRISYTYYYIAIDVTDLELKYGRENVYAHLTTTPLDISNRLVNAGYNSGINAPNIRP</sequence>
<evidence type="ECO:0000313" key="5">
    <source>
        <dbReference type="EMBL" id="KWX76185.1"/>
    </source>
</evidence>
<reference evidence="5 6" key="1">
    <citation type="submission" date="2015-08" db="EMBL/GenBank/DDBJ databases">
        <title>Genomes of Paenibacillus riograndensis.</title>
        <authorList>
            <person name="Sant'Anna F.H."/>
            <person name="Souza R."/>
            <person name="Ambrosini A."/>
            <person name="Bach E."/>
            <person name="Fernandes G."/>
            <person name="Balsanelli E."/>
            <person name="Baura V.A."/>
            <person name="Pedrosa F.O."/>
            <person name="Souza E.M."/>
            <person name="Passaglia L."/>
        </authorList>
    </citation>
    <scope>NUCLEOTIDE SEQUENCE [LARGE SCALE GENOMIC DNA]</scope>
    <source>
        <strain evidence="5 6">CAS34</strain>
    </source>
</reference>
<gene>
    <name evidence="5" type="ORF">AMQ84_15945</name>
</gene>
<dbReference type="InterPro" id="IPR031325">
    <property type="entry name" value="RHS_repeat"/>
</dbReference>
<keyword evidence="1" id="KW-0677">Repeat</keyword>
<dbReference type="InterPro" id="IPR056823">
    <property type="entry name" value="TEN-like_YD-shell"/>
</dbReference>
<feature type="domain" description="Tox-ART-HYD1" evidence="3">
    <location>
        <begin position="1727"/>
        <end position="1827"/>
    </location>
</feature>
<dbReference type="InterPro" id="IPR006530">
    <property type="entry name" value="YD"/>
</dbReference>
<feature type="region of interest" description="Disordered" evidence="2">
    <location>
        <begin position="281"/>
        <end position="300"/>
    </location>
</feature>
<dbReference type="Pfam" id="PF25023">
    <property type="entry name" value="TEN_YD-shell"/>
    <property type="match status" value="2"/>
</dbReference>
<evidence type="ECO:0000256" key="2">
    <source>
        <dbReference type="SAM" id="MobiDB-lite"/>
    </source>
</evidence>
<name>A0A132TXV0_9BACL</name>
<feature type="region of interest" description="Disordered" evidence="2">
    <location>
        <begin position="30"/>
        <end position="77"/>
    </location>
</feature>
<dbReference type="Gene3D" id="2.180.10.10">
    <property type="entry name" value="RHS repeat-associated core"/>
    <property type="match status" value="3"/>
</dbReference>
<feature type="region of interest" description="Disordered" evidence="2">
    <location>
        <begin position="1689"/>
        <end position="1720"/>
    </location>
</feature>
<dbReference type="Pfam" id="PF05593">
    <property type="entry name" value="RHS_repeat"/>
    <property type="match status" value="1"/>
</dbReference>
<dbReference type="PANTHER" id="PTHR32305:SF15">
    <property type="entry name" value="PROTEIN RHSA-RELATED"/>
    <property type="match status" value="1"/>
</dbReference>
<dbReference type="EMBL" id="LIRB01000132">
    <property type="protein sequence ID" value="KWX76185.1"/>
    <property type="molecule type" value="Genomic_DNA"/>
</dbReference>
<dbReference type="OrthoDB" id="41445at2"/>
<evidence type="ECO:0000313" key="6">
    <source>
        <dbReference type="Proteomes" id="UP000070475"/>
    </source>
</evidence>
<feature type="compositionally biased region" description="Low complexity" evidence="2">
    <location>
        <begin position="31"/>
        <end position="66"/>
    </location>
</feature>
<dbReference type="RefSeq" id="WP_060861171.1">
    <property type="nucleotide sequence ID" value="NZ_LIRB01000132.1"/>
</dbReference>
<evidence type="ECO:0000259" key="4">
    <source>
        <dbReference type="Pfam" id="PF25023"/>
    </source>
</evidence>
<dbReference type="InterPro" id="IPR050708">
    <property type="entry name" value="T6SS_VgrG/RHS"/>
</dbReference>
<feature type="compositionally biased region" description="Polar residues" evidence="2">
    <location>
        <begin position="1693"/>
        <end position="1704"/>
    </location>
</feature>
<dbReference type="NCBIfam" id="TIGR01643">
    <property type="entry name" value="YD_repeat_2x"/>
    <property type="match status" value="5"/>
</dbReference>
<organism evidence="5 6">
    <name type="scientific">Paenibacillus riograndensis</name>
    <dbReference type="NCBI Taxonomy" id="483937"/>
    <lineage>
        <taxon>Bacteria</taxon>
        <taxon>Bacillati</taxon>
        <taxon>Bacillota</taxon>
        <taxon>Bacilli</taxon>
        <taxon>Bacillales</taxon>
        <taxon>Paenibacillaceae</taxon>
        <taxon>Paenibacillus</taxon>
        <taxon>Paenibacillus sonchi group</taxon>
    </lineage>
</organism>
<dbReference type="NCBIfam" id="TIGR03696">
    <property type="entry name" value="Rhs_assc_core"/>
    <property type="match status" value="1"/>
</dbReference>
<dbReference type="PANTHER" id="PTHR32305">
    <property type="match status" value="1"/>
</dbReference>
<dbReference type="Proteomes" id="UP000070475">
    <property type="component" value="Unassembled WGS sequence"/>
</dbReference>
<protein>
    <submittedName>
        <fullName evidence="5">Uncharacterized protein</fullName>
    </submittedName>
</protein>
<dbReference type="Pfam" id="PF15633">
    <property type="entry name" value="Tox-ART-HYD1"/>
    <property type="match status" value="1"/>
</dbReference>
<dbReference type="InterPro" id="IPR022385">
    <property type="entry name" value="Rhs_assc_core"/>
</dbReference>
<dbReference type="InterPro" id="IPR028920">
    <property type="entry name" value="Tox-ART-HYD1_dom"/>
</dbReference>
<feature type="domain" description="Teneurin-like YD-shell" evidence="4">
    <location>
        <begin position="1070"/>
        <end position="1203"/>
    </location>
</feature>